<dbReference type="EC" id="2.7.13.3" evidence="2"/>
<dbReference type="InterPro" id="IPR013655">
    <property type="entry name" value="PAS_fold_3"/>
</dbReference>
<feature type="modified residue" description="Phosphohistidine" evidence="5">
    <location>
        <position position="632"/>
    </location>
</feature>
<reference evidence="11 13" key="1">
    <citation type="submission" date="2015-11" db="EMBL/GenBank/DDBJ databases">
        <title>Identification of large and diverse effector repertoires of 38 Legionella species.</title>
        <authorList>
            <person name="Burstein D."/>
            <person name="Amaro F."/>
            <person name="Zusman T."/>
            <person name="Lifshitz Z."/>
            <person name="Cohen O."/>
            <person name="Gilbert J.A."/>
            <person name="Pupko T."/>
            <person name="Shuman H.A."/>
            <person name="Segal G."/>
        </authorList>
    </citation>
    <scope>NUCLEOTIDE SEQUENCE [LARGE SCALE GENOMIC DNA]</scope>
    <source>
        <strain evidence="11 13">1762-AUS-E</strain>
    </source>
</reference>
<evidence type="ECO:0000313" key="13">
    <source>
        <dbReference type="Proteomes" id="UP000054859"/>
    </source>
</evidence>
<dbReference type="Pfam" id="PF02518">
    <property type="entry name" value="HATPase_c"/>
    <property type="match status" value="1"/>
</dbReference>
<keyword evidence="11" id="KW-0808">Transferase</keyword>
<dbReference type="GO" id="GO:0005524">
    <property type="term" value="F:ATP binding"/>
    <property type="evidence" value="ECO:0007669"/>
    <property type="project" value="UniProtKB-KW"/>
</dbReference>
<dbReference type="PANTHER" id="PTHR45339">
    <property type="entry name" value="HYBRID SIGNAL TRANSDUCTION HISTIDINE KINASE J"/>
    <property type="match status" value="1"/>
</dbReference>
<proteinExistence type="predicted"/>
<keyword evidence="13" id="KW-1185">Reference proteome</keyword>
<dbReference type="InterPro" id="IPR036641">
    <property type="entry name" value="HPT_dom_sf"/>
</dbReference>
<dbReference type="PROSITE" id="PS50894">
    <property type="entry name" value="HPT"/>
    <property type="match status" value="1"/>
</dbReference>
<keyword evidence="11" id="KW-0418">Kinase</keyword>
<evidence type="ECO:0000256" key="1">
    <source>
        <dbReference type="ARBA" id="ARBA00000085"/>
    </source>
</evidence>
<dbReference type="InterPro" id="IPR008207">
    <property type="entry name" value="Sig_transdc_His_kin_Hpt_dom"/>
</dbReference>
<dbReference type="Gene3D" id="3.30.450.20">
    <property type="entry name" value="PAS domain"/>
    <property type="match status" value="1"/>
</dbReference>
<dbReference type="SMART" id="SM00388">
    <property type="entry name" value="HisKA"/>
    <property type="match status" value="1"/>
</dbReference>
<dbReference type="PROSITE" id="PS50109">
    <property type="entry name" value="HIS_KIN"/>
    <property type="match status" value="1"/>
</dbReference>
<evidence type="ECO:0000313" key="14">
    <source>
        <dbReference type="Proteomes" id="UP000281170"/>
    </source>
</evidence>
<accession>A0A0W0R3M9</accession>
<dbReference type="InterPro" id="IPR003661">
    <property type="entry name" value="HisK_dim/P_dom"/>
</dbReference>
<evidence type="ECO:0000256" key="5">
    <source>
        <dbReference type="PROSITE-ProRule" id="PRU00110"/>
    </source>
</evidence>
<dbReference type="Pfam" id="PF01627">
    <property type="entry name" value="Hpt"/>
    <property type="match status" value="1"/>
</dbReference>
<evidence type="ECO:0000313" key="11">
    <source>
        <dbReference type="EMBL" id="KTC65688.1"/>
    </source>
</evidence>
<feature type="domain" description="HPt" evidence="10">
    <location>
        <begin position="593"/>
        <end position="690"/>
    </location>
</feature>
<dbReference type="InterPro" id="IPR003594">
    <property type="entry name" value="HATPase_dom"/>
</dbReference>
<dbReference type="Pfam" id="PF00072">
    <property type="entry name" value="Response_reg"/>
    <property type="match status" value="1"/>
</dbReference>
<dbReference type="SUPFAM" id="SSF52172">
    <property type="entry name" value="CheY-like"/>
    <property type="match status" value="1"/>
</dbReference>
<name>A0A0W0R3M9_9GAMM</name>
<dbReference type="RefSeq" id="WP_065310920.1">
    <property type="nucleotide sequence ID" value="NZ_CAAAHS010000006.1"/>
</dbReference>
<dbReference type="InterPro" id="IPR036890">
    <property type="entry name" value="HATPase_C_sf"/>
</dbReference>
<evidence type="ECO:0000259" key="10">
    <source>
        <dbReference type="PROSITE" id="PS50894"/>
    </source>
</evidence>
<dbReference type="CDD" id="cd00130">
    <property type="entry name" value="PAS"/>
    <property type="match status" value="1"/>
</dbReference>
<evidence type="ECO:0000256" key="2">
    <source>
        <dbReference type="ARBA" id="ARBA00012438"/>
    </source>
</evidence>
<dbReference type="InterPro" id="IPR011006">
    <property type="entry name" value="CheY-like_superfamily"/>
</dbReference>
<dbReference type="EMBL" id="LR134433">
    <property type="protein sequence ID" value="VEH85970.1"/>
    <property type="molecule type" value="Genomic_DNA"/>
</dbReference>
<dbReference type="Gene3D" id="3.30.565.10">
    <property type="entry name" value="Histidine kinase-like ATPase, C-terminal domain"/>
    <property type="match status" value="1"/>
</dbReference>
<dbReference type="InterPro" id="IPR001610">
    <property type="entry name" value="PAC"/>
</dbReference>
<dbReference type="GO" id="GO:0000155">
    <property type="term" value="F:phosphorelay sensor kinase activity"/>
    <property type="evidence" value="ECO:0007669"/>
    <property type="project" value="InterPro"/>
</dbReference>
<sequence>MAKDGKKKLSLEDIGIFLEKLADKSENVYWLSSPDFKKIEYISPAYEKIWGRSRKELYKNPETWINFLHPDDALQKNPIHEMAEKIAIQGEEARFSEKYRIIRPDGTIRWILDNGFPIYDSNGNCCGVTGVAVDVTKEKEYETQLKKAIENAEAASKAKTAFLENMRHDIRTPLTGIVGFSEILKNESTEKKIKEYADNLIVSSHALLELLDEVLESIRVSSGEIPKLKRKFNLKKSLENIINLNLSKAAEKNLTLSLDFDSKIPLYFLGDKIRLHRIFLELVGNALNFTDYGFVKLTANFVQPKNNKVILRFCVEDSGVGIPKEKQQDIYLQFRRLTPSYQGIYKGAGLGLSVVKQFVDELEGEIYVESEQRKGTKFTIILPLQESLLDDDFGIDENADHQLEQQYQATYAQQIKKDEPSKNQHIQFNILVVEDNLIAQKVAKSMLESFECKVDIAESGEKALELWKEKSYDLIFMDIGLPDMDGNEVARKIRLEEASKNTHIPIIALTAHAGDENKKRCIDAGMNAVLTKPLTAKNCSDILNTFAVKSLNADVSNSGQYAKDLPQLEEEFFNLEPFPILDVEEGIKTTGDKAMLASMLRLLINESLTQDVEKMIAFHEQGDWEKVQQIAHKIKGGAVYVGTMKIKMACQYLERYWKVGGRDLLERLYEQAITTLKESTIEIQKWVNENS</sequence>
<evidence type="ECO:0000259" key="7">
    <source>
        <dbReference type="PROSITE" id="PS50109"/>
    </source>
</evidence>
<dbReference type="AlphaFoldDB" id="A0A0W0R3M9"/>
<comment type="catalytic activity">
    <reaction evidence="1">
        <text>ATP + protein L-histidine = ADP + protein N-phospho-L-histidine.</text>
        <dbReference type="EC" id="2.7.13.3"/>
    </reaction>
</comment>
<dbReference type="SUPFAM" id="SSF47384">
    <property type="entry name" value="Homodimeric domain of signal transducing histidine kinase"/>
    <property type="match status" value="1"/>
</dbReference>
<keyword evidence="3 6" id="KW-0597">Phosphoprotein</keyword>
<dbReference type="CDD" id="cd17546">
    <property type="entry name" value="REC_hyHK_CKI1_RcsC-like"/>
    <property type="match status" value="1"/>
</dbReference>
<geneLocation type="plasmid" evidence="12 14">
    <name>24</name>
</geneLocation>
<dbReference type="SUPFAM" id="SSF55785">
    <property type="entry name" value="PYP-like sensor domain (PAS domain)"/>
    <property type="match status" value="1"/>
</dbReference>
<dbReference type="Gene3D" id="1.10.287.130">
    <property type="match status" value="1"/>
</dbReference>
<dbReference type="GO" id="GO:0005886">
    <property type="term" value="C:plasma membrane"/>
    <property type="evidence" value="ECO:0007669"/>
    <property type="project" value="UniProtKB-SubCell"/>
</dbReference>
<reference evidence="12 14" key="2">
    <citation type="submission" date="2018-12" db="EMBL/GenBank/DDBJ databases">
        <authorList>
            <consortium name="Pathogen Informatics"/>
        </authorList>
    </citation>
    <scope>NUCLEOTIDE SEQUENCE [LARGE SCALE GENOMIC DNA]</scope>
    <source>
        <strain evidence="12 14">NCTC12735</strain>
        <plasmid evidence="14">24</plasmid>
    </source>
</reference>
<dbReference type="SUPFAM" id="SSF47226">
    <property type="entry name" value="Histidine-containing phosphotransfer domain, HPT domain"/>
    <property type="match status" value="1"/>
</dbReference>
<dbReference type="InterPro" id="IPR004358">
    <property type="entry name" value="Sig_transdc_His_kin-like_C"/>
</dbReference>
<dbReference type="SMART" id="SM00387">
    <property type="entry name" value="HATPase_c"/>
    <property type="match status" value="1"/>
</dbReference>
<dbReference type="STRING" id="45056.Lade_0346"/>
<dbReference type="Gene3D" id="3.40.50.2300">
    <property type="match status" value="1"/>
</dbReference>
<dbReference type="SMART" id="SM00448">
    <property type="entry name" value="REC"/>
    <property type="match status" value="1"/>
</dbReference>
<gene>
    <name evidence="12" type="primary">arcB_4</name>
    <name evidence="11" type="ORF">Lade_0346</name>
    <name evidence="12" type="ORF">NCTC12735_01615</name>
</gene>
<dbReference type="PROSITE" id="PS50113">
    <property type="entry name" value="PAC"/>
    <property type="match status" value="1"/>
</dbReference>
<feature type="domain" description="PAC" evidence="9">
    <location>
        <begin position="95"/>
        <end position="147"/>
    </location>
</feature>
<evidence type="ECO:0000259" key="8">
    <source>
        <dbReference type="PROSITE" id="PS50110"/>
    </source>
</evidence>
<feature type="domain" description="Response regulatory" evidence="8">
    <location>
        <begin position="429"/>
        <end position="547"/>
    </location>
</feature>
<dbReference type="Proteomes" id="UP000281170">
    <property type="component" value="Plasmid 24"/>
</dbReference>
<dbReference type="PANTHER" id="PTHR45339:SF5">
    <property type="entry name" value="HISTIDINE KINASE"/>
    <property type="match status" value="1"/>
</dbReference>
<dbReference type="NCBIfam" id="TIGR00229">
    <property type="entry name" value="sensory_box"/>
    <property type="match status" value="1"/>
</dbReference>
<dbReference type="Proteomes" id="UP000054859">
    <property type="component" value="Unassembled WGS sequence"/>
</dbReference>
<dbReference type="CDD" id="cd00082">
    <property type="entry name" value="HisKA"/>
    <property type="match status" value="1"/>
</dbReference>
<dbReference type="InterPro" id="IPR000014">
    <property type="entry name" value="PAS"/>
</dbReference>
<evidence type="ECO:0000256" key="3">
    <source>
        <dbReference type="ARBA" id="ARBA00022553"/>
    </source>
</evidence>
<dbReference type="Pfam" id="PF00512">
    <property type="entry name" value="HisKA"/>
    <property type="match status" value="1"/>
</dbReference>
<feature type="modified residue" description="4-aspartylphosphate" evidence="6">
    <location>
        <position position="478"/>
    </location>
</feature>
<dbReference type="OrthoDB" id="9810730at2"/>
<evidence type="ECO:0000256" key="4">
    <source>
        <dbReference type="ARBA" id="ARBA00023012"/>
    </source>
</evidence>
<dbReference type="CDD" id="cd00088">
    <property type="entry name" value="HPT"/>
    <property type="match status" value="1"/>
</dbReference>
<dbReference type="Gene3D" id="1.20.120.160">
    <property type="entry name" value="HPT domain"/>
    <property type="match status" value="1"/>
</dbReference>
<dbReference type="SUPFAM" id="SSF55874">
    <property type="entry name" value="ATPase domain of HSP90 chaperone/DNA topoisomerase II/histidine kinase"/>
    <property type="match status" value="1"/>
</dbReference>
<evidence type="ECO:0000259" key="9">
    <source>
        <dbReference type="PROSITE" id="PS50113"/>
    </source>
</evidence>
<keyword evidence="12" id="KW-0614">Plasmid</keyword>
<dbReference type="PROSITE" id="PS50110">
    <property type="entry name" value="RESPONSE_REGULATORY"/>
    <property type="match status" value="1"/>
</dbReference>
<protein>
    <recommendedName>
        <fullName evidence="2">histidine kinase</fullName>
        <ecNumber evidence="2">2.7.13.3</ecNumber>
    </recommendedName>
</protein>
<dbReference type="KEGG" id="ladl:NCTC12735_01615"/>
<dbReference type="InterPro" id="IPR005467">
    <property type="entry name" value="His_kinase_dom"/>
</dbReference>
<feature type="domain" description="Histidine kinase" evidence="7">
    <location>
        <begin position="165"/>
        <end position="386"/>
    </location>
</feature>
<evidence type="ECO:0000256" key="6">
    <source>
        <dbReference type="PROSITE-ProRule" id="PRU00169"/>
    </source>
</evidence>
<keyword evidence="4" id="KW-0902">Two-component regulatory system</keyword>
<dbReference type="InterPro" id="IPR036097">
    <property type="entry name" value="HisK_dim/P_sf"/>
</dbReference>
<dbReference type="PRINTS" id="PR00344">
    <property type="entry name" value="BCTRLSENSOR"/>
</dbReference>
<dbReference type="InterPro" id="IPR001789">
    <property type="entry name" value="Sig_transdc_resp-reg_receiver"/>
</dbReference>
<dbReference type="InterPro" id="IPR000700">
    <property type="entry name" value="PAS-assoc_C"/>
</dbReference>
<evidence type="ECO:0000313" key="12">
    <source>
        <dbReference type="EMBL" id="VEH85970.1"/>
    </source>
</evidence>
<organism evidence="11 13">
    <name type="scientific">Legionella adelaidensis</name>
    <dbReference type="NCBI Taxonomy" id="45056"/>
    <lineage>
        <taxon>Bacteria</taxon>
        <taxon>Pseudomonadati</taxon>
        <taxon>Pseudomonadota</taxon>
        <taxon>Gammaproteobacteria</taxon>
        <taxon>Legionellales</taxon>
        <taxon>Legionellaceae</taxon>
        <taxon>Legionella</taxon>
    </lineage>
</organism>
<dbReference type="SMART" id="SM00086">
    <property type="entry name" value="PAC"/>
    <property type="match status" value="1"/>
</dbReference>
<dbReference type="PATRIC" id="fig|45056.6.peg.353"/>
<dbReference type="InterPro" id="IPR035965">
    <property type="entry name" value="PAS-like_dom_sf"/>
</dbReference>
<dbReference type="Pfam" id="PF08447">
    <property type="entry name" value="PAS_3"/>
    <property type="match status" value="1"/>
</dbReference>
<dbReference type="EMBL" id="LNKA01000001">
    <property type="protein sequence ID" value="KTC65688.1"/>
    <property type="molecule type" value="Genomic_DNA"/>
</dbReference>